<evidence type="ECO:0000313" key="2">
    <source>
        <dbReference type="Proteomes" id="UP001250538"/>
    </source>
</evidence>
<evidence type="ECO:0000313" key="1">
    <source>
        <dbReference type="EMBL" id="MDT8977874.1"/>
    </source>
</evidence>
<sequence>MHSAIWHVVIDNKKSVDEAAAVLEAKAQELLIQARAASGKKP</sequence>
<keyword evidence="2" id="KW-1185">Reference proteome</keyword>
<dbReference type="Proteomes" id="UP001250538">
    <property type="component" value="Unassembled WGS sequence"/>
</dbReference>
<comment type="caution">
    <text evidence="1">The sequence shown here is derived from an EMBL/GenBank/DDBJ whole genome shotgun (WGS) entry which is preliminary data.</text>
</comment>
<dbReference type="RefSeq" id="WP_265332095.1">
    <property type="nucleotide sequence ID" value="NZ_JAVYAA010000003.1"/>
</dbReference>
<reference evidence="2" key="1">
    <citation type="submission" date="2023-09" db="EMBL/GenBank/DDBJ databases">
        <title>Paenibacillus sp. chi10 Genome sequencing and assembly.</title>
        <authorList>
            <person name="Kim I."/>
        </authorList>
    </citation>
    <scope>NUCLEOTIDE SEQUENCE [LARGE SCALE GENOMIC DNA]</scope>
    <source>
        <strain evidence="2">chi10</strain>
    </source>
</reference>
<proteinExistence type="predicted"/>
<protein>
    <submittedName>
        <fullName evidence="1">Uncharacterized protein</fullName>
    </submittedName>
</protein>
<name>A0AAJ2K0F2_9BACL</name>
<dbReference type="AlphaFoldDB" id="A0AAJ2K0F2"/>
<organism evidence="1 2">
    <name type="scientific">Paenibacillus suaedae</name>
    <dbReference type="NCBI Taxonomy" id="3077233"/>
    <lineage>
        <taxon>Bacteria</taxon>
        <taxon>Bacillati</taxon>
        <taxon>Bacillota</taxon>
        <taxon>Bacilli</taxon>
        <taxon>Bacillales</taxon>
        <taxon>Paenibacillaceae</taxon>
        <taxon>Paenibacillus</taxon>
    </lineage>
</organism>
<gene>
    <name evidence="1" type="ORF">RQP50_16690</name>
</gene>
<dbReference type="EMBL" id="JAVYAA010000003">
    <property type="protein sequence ID" value="MDT8977874.1"/>
    <property type="molecule type" value="Genomic_DNA"/>
</dbReference>
<accession>A0AAJ2K0F2</accession>